<protein>
    <submittedName>
        <fullName evidence="4">Ladderlectin-like</fullName>
    </submittedName>
</protein>
<keyword evidence="1" id="KW-1015">Disulfide bond</keyword>
<dbReference type="Ensembl" id="ENSGMOT00000050270.1">
    <property type="protein sequence ID" value="ENSGMOP00000024131.1"/>
    <property type="gene ID" value="ENSGMOG00000034306.1"/>
</dbReference>
<feature type="chain" id="PRO_5045020422" evidence="2">
    <location>
        <begin position="19"/>
        <end position="166"/>
    </location>
</feature>
<dbReference type="GeneTree" id="ENSGT00980000200302"/>
<feature type="signal peptide" evidence="2">
    <location>
        <begin position="1"/>
        <end position="18"/>
    </location>
</feature>
<dbReference type="InterPro" id="IPR016187">
    <property type="entry name" value="CTDL_fold"/>
</dbReference>
<dbReference type="Proteomes" id="UP000694546">
    <property type="component" value="Chromosome 3"/>
</dbReference>
<gene>
    <name evidence="4" type="primary">LOC115540707</name>
</gene>
<dbReference type="InterPro" id="IPR050976">
    <property type="entry name" value="Snaclec"/>
</dbReference>
<reference evidence="4" key="1">
    <citation type="submission" date="2025-05" db="UniProtKB">
        <authorList>
            <consortium name="Ensembl"/>
        </authorList>
    </citation>
    <scope>IDENTIFICATION</scope>
</reference>
<accession>A0A8C5C4D5</accession>
<dbReference type="InterPro" id="IPR016186">
    <property type="entry name" value="C-type_lectin-like/link_sf"/>
</dbReference>
<dbReference type="Pfam" id="PF00059">
    <property type="entry name" value="Lectin_C"/>
    <property type="match status" value="1"/>
</dbReference>
<dbReference type="SMART" id="SM00034">
    <property type="entry name" value="CLECT"/>
    <property type="match status" value="1"/>
</dbReference>
<dbReference type="PANTHER" id="PTHR22991">
    <property type="entry name" value="PROTEIN CBG13490"/>
    <property type="match status" value="1"/>
</dbReference>
<organism evidence="4 5">
    <name type="scientific">Gadus morhua</name>
    <name type="common">Atlantic cod</name>
    <dbReference type="NCBI Taxonomy" id="8049"/>
    <lineage>
        <taxon>Eukaryota</taxon>
        <taxon>Metazoa</taxon>
        <taxon>Chordata</taxon>
        <taxon>Craniata</taxon>
        <taxon>Vertebrata</taxon>
        <taxon>Euteleostomi</taxon>
        <taxon>Actinopterygii</taxon>
        <taxon>Neopterygii</taxon>
        <taxon>Teleostei</taxon>
        <taxon>Neoteleostei</taxon>
        <taxon>Acanthomorphata</taxon>
        <taxon>Zeiogadaria</taxon>
        <taxon>Gadariae</taxon>
        <taxon>Gadiformes</taxon>
        <taxon>Gadoidei</taxon>
        <taxon>Gadidae</taxon>
        <taxon>Gadus</taxon>
    </lineage>
</organism>
<accession>A0A8C5A3H5</accession>
<evidence type="ECO:0000256" key="1">
    <source>
        <dbReference type="ARBA" id="ARBA00023157"/>
    </source>
</evidence>
<dbReference type="CDD" id="cd00037">
    <property type="entry name" value="CLECT"/>
    <property type="match status" value="1"/>
</dbReference>
<dbReference type="OMA" id="MPFPFVC"/>
<dbReference type="InterPro" id="IPR001304">
    <property type="entry name" value="C-type_lectin-like"/>
</dbReference>
<proteinExistence type="predicted"/>
<evidence type="ECO:0000313" key="5">
    <source>
        <dbReference type="Proteomes" id="UP000694546"/>
    </source>
</evidence>
<evidence type="ECO:0000259" key="3">
    <source>
        <dbReference type="PROSITE" id="PS50041"/>
    </source>
</evidence>
<keyword evidence="5" id="KW-1185">Reference proteome</keyword>
<dbReference type="PROSITE" id="PS50041">
    <property type="entry name" value="C_TYPE_LECTIN_2"/>
    <property type="match status" value="1"/>
</dbReference>
<evidence type="ECO:0000313" key="4">
    <source>
        <dbReference type="Ensembl" id="ENSGMOP00000024131.1"/>
    </source>
</evidence>
<dbReference type="AlphaFoldDB" id="A0A8C5A3H5"/>
<keyword evidence="2" id="KW-0732">Signal</keyword>
<dbReference type="OrthoDB" id="7357196at2759"/>
<dbReference type="Ensembl" id="ENSGMOT00000047731.1">
    <property type="protein sequence ID" value="ENSGMOP00000057155.1"/>
    <property type="gene ID" value="ENSGMOG00000034306.1"/>
</dbReference>
<dbReference type="SUPFAM" id="SSF56436">
    <property type="entry name" value="C-type lectin-like"/>
    <property type="match status" value="1"/>
</dbReference>
<dbReference type="PROSITE" id="PS00615">
    <property type="entry name" value="C_TYPE_LECTIN_1"/>
    <property type="match status" value="1"/>
</dbReference>
<dbReference type="PANTHER" id="PTHR22991:SF40">
    <property type="entry name" value="PROTEIN CBG13490"/>
    <property type="match status" value="1"/>
</dbReference>
<feature type="domain" description="C-type lectin" evidence="3">
    <location>
        <begin position="49"/>
        <end position="161"/>
    </location>
</feature>
<dbReference type="RefSeq" id="XP_030208073.1">
    <property type="nucleotide sequence ID" value="XM_030352213.1"/>
</dbReference>
<sequence>MRGLLALVLLGGVLAVGAAPGARNSSALTSSAGTRAERINFCLDGWDNFRGDCFYLENNPASWGTAERLCAEREGSLASAHSALEYHYLQRLAQKGGHTFAWLGGYHFLGEWRWEGGSPFDYVNTESDVSPSENQCLLINTEGNKGWSNHRCNNFFPYICEMRSSC</sequence>
<dbReference type="InterPro" id="IPR018378">
    <property type="entry name" value="C-type_lectin_CS"/>
</dbReference>
<dbReference type="GeneID" id="115540707"/>
<name>A0A8C5A3H5_GADMO</name>
<dbReference type="Gene3D" id="3.10.100.10">
    <property type="entry name" value="Mannose-Binding Protein A, subunit A"/>
    <property type="match status" value="1"/>
</dbReference>
<evidence type="ECO:0000256" key="2">
    <source>
        <dbReference type="SAM" id="SignalP"/>
    </source>
</evidence>